<feature type="transmembrane region" description="Helical" evidence="1">
    <location>
        <begin position="85"/>
        <end position="103"/>
    </location>
</feature>
<evidence type="ECO:0000313" key="3">
    <source>
        <dbReference type="Proteomes" id="UP000065151"/>
    </source>
</evidence>
<protein>
    <recommendedName>
        <fullName evidence="4">DUF998 domain-containing protein</fullName>
    </recommendedName>
</protein>
<keyword evidence="1" id="KW-1133">Transmembrane helix</keyword>
<keyword evidence="1" id="KW-0812">Transmembrane</keyword>
<evidence type="ECO:0000256" key="1">
    <source>
        <dbReference type="SAM" id="Phobius"/>
    </source>
</evidence>
<keyword evidence="1" id="KW-0472">Membrane</keyword>
<sequence length="220" mass="22919">MSIQAQHSLRAGVVAIAPAILLAALSYHPYLPGLPPNIDALVAEVTADPTRWGVVHLASGVASAGLAVAFLAIRSHLHGLGEDRWSAAALPFVVIGSTLYAMLPAMEFAPLAASETGGDVGATQNALLRWFIPLLIAAAVTFAVGMVGFAISVSRSGLLSPWLTWVVVVALLVMALSRVVPLSAVQFYVHGVAALVAMLPVAYSMWKHPTASVPDTQRAV</sequence>
<dbReference type="RefSeq" id="WP_058929849.1">
    <property type="nucleotide sequence ID" value="NZ_CP013747.1"/>
</dbReference>
<dbReference type="AlphaFoldDB" id="A0A0U3FPA4"/>
<dbReference type="EMBL" id="CP013747">
    <property type="protein sequence ID" value="ALV40679.1"/>
    <property type="molecule type" value="Genomic_DNA"/>
</dbReference>
<organism evidence="2">
    <name type="scientific">Pseudarthrobacter sulfonivorans</name>
    <dbReference type="NCBI Taxonomy" id="121292"/>
    <lineage>
        <taxon>Bacteria</taxon>
        <taxon>Bacillati</taxon>
        <taxon>Actinomycetota</taxon>
        <taxon>Actinomycetes</taxon>
        <taxon>Micrococcales</taxon>
        <taxon>Micrococcaceae</taxon>
        <taxon>Pseudarthrobacter</taxon>
    </lineage>
</organism>
<proteinExistence type="predicted"/>
<feature type="transmembrane region" description="Helical" evidence="1">
    <location>
        <begin position="162"/>
        <end position="181"/>
    </location>
</feature>
<gene>
    <name evidence="2" type="ORF">AU252_05450</name>
</gene>
<name>A0A0U3FPA4_9MICC</name>
<feature type="transmembrane region" description="Helical" evidence="1">
    <location>
        <begin position="187"/>
        <end position="206"/>
    </location>
</feature>
<feature type="transmembrane region" description="Helical" evidence="1">
    <location>
        <begin position="51"/>
        <end position="73"/>
    </location>
</feature>
<reference evidence="2 3" key="1">
    <citation type="submission" date="2015-12" db="EMBL/GenBank/DDBJ databases">
        <authorList>
            <person name="Shamseldin A."/>
            <person name="Moawad H."/>
            <person name="Abd El-Rahim W.M."/>
            <person name="Sadowsky M.J."/>
        </authorList>
    </citation>
    <scope>NUCLEOTIDE SEQUENCE [LARGE SCALE GENOMIC DNA]</scope>
    <source>
        <strain evidence="2 3">Ar51</strain>
    </source>
</reference>
<feature type="transmembrane region" description="Helical" evidence="1">
    <location>
        <begin position="12"/>
        <end position="31"/>
    </location>
</feature>
<evidence type="ECO:0000313" key="2">
    <source>
        <dbReference type="EMBL" id="ALV40679.1"/>
    </source>
</evidence>
<dbReference type="STRING" id="121292.AU252_05450"/>
<dbReference type="KEGG" id="psul:AU252_05450"/>
<accession>A0A0U3FPA4</accession>
<feature type="transmembrane region" description="Helical" evidence="1">
    <location>
        <begin position="130"/>
        <end position="150"/>
    </location>
</feature>
<dbReference type="Proteomes" id="UP000065151">
    <property type="component" value="Chromosome"/>
</dbReference>
<evidence type="ECO:0008006" key="4">
    <source>
        <dbReference type="Google" id="ProtNLM"/>
    </source>
</evidence>